<dbReference type="EMBL" id="CP091139">
    <property type="protein sequence ID" value="UUT34431.1"/>
    <property type="molecule type" value="Genomic_DNA"/>
</dbReference>
<evidence type="ECO:0008006" key="4">
    <source>
        <dbReference type="Google" id="ProtNLM"/>
    </source>
</evidence>
<feature type="compositionally biased region" description="Low complexity" evidence="1">
    <location>
        <begin position="45"/>
        <end position="59"/>
    </location>
</feature>
<sequence>MVKAAKSDGAGEIALESGYRSYKTQAEFLRAAGPDAGDGEGRPGQRAPRVQRAPVRARG</sequence>
<dbReference type="Proteomes" id="UP001054811">
    <property type="component" value="Chromosome"/>
</dbReference>
<keyword evidence="3" id="KW-1185">Reference proteome</keyword>
<evidence type="ECO:0000313" key="2">
    <source>
        <dbReference type="EMBL" id="UUT34431.1"/>
    </source>
</evidence>
<proteinExistence type="predicted"/>
<accession>A0ABY5NH44</accession>
<organism evidence="2 3">
    <name type="scientific">Microbacterium elymi</name>
    <dbReference type="NCBI Taxonomy" id="2909587"/>
    <lineage>
        <taxon>Bacteria</taxon>
        <taxon>Bacillati</taxon>
        <taxon>Actinomycetota</taxon>
        <taxon>Actinomycetes</taxon>
        <taxon>Micrococcales</taxon>
        <taxon>Microbacteriaceae</taxon>
        <taxon>Microbacterium</taxon>
    </lineage>
</organism>
<reference evidence="2" key="1">
    <citation type="submission" date="2022-01" db="EMBL/GenBank/DDBJ databases">
        <title>Microbacterium eymi and Microbacterium rhizovicinus sp. nov., isolated from the rhizospheric soil of Elymus tsukushiensis, a plant native to the Dokdo Islands, Republic of Korea.</title>
        <authorList>
            <person name="Hwang Y.J."/>
        </authorList>
    </citation>
    <scope>NUCLEOTIDE SEQUENCE</scope>
    <source>
        <strain evidence="2">KUDC0405</strain>
    </source>
</reference>
<evidence type="ECO:0000256" key="1">
    <source>
        <dbReference type="SAM" id="MobiDB-lite"/>
    </source>
</evidence>
<evidence type="ECO:0000313" key="3">
    <source>
        <dbReference type="Proteomes" id="UP001054811"/>
    </source>
</evidence>
<protein>
    <recommendedName>
        <fullName evidence="4">HTH araC/xylS-type domain-containing protein</fullName>
    </recommendedName>
</protein>
<name>A0ABY5NH44_9MICO</name>
<feature type="region of interest" description="Disordered" evidence="1">
    <location>
        <begin position="30"/>
        <end position="59"/>
    </location>
</feature>
<gene>
    <name evidence="2" type="ORF">L2X98_27940</name>
</gene>